<dbReference type="AlphaFoldDB" id="A0A093VM48"/>
<protein>
    <submittedName>
        <fullName evidence="3">DNA-directed RNA polymerase subunit beta</fullName>
    </submittedName>
</protein>
<feature type="region of interest" description="Disordered" evidence="1">
    <location>
        <begin position="305"/>
        <end position="331"/>
    </location>
</feature>
<accession>A0A093VM48</accession>
<dbReference type="InterPro" id="IPR004827">
    <property type="entry name" value="bZIP"/>
</dbReference>
<evidence type="ECO:0000259" key="2">
    <source>
        <dbReference type="PROSITE" id="PS00036"/>
    </source>
</evidence>
<feature type="domain" description="BZIP" evidence="2">
    <location>
        <begin position="80"/>
        <end position="95"/>
    </location>
</feature>
<dbReference type="PANTHER" id="PTHR39607">
    <property type="entry name" value="XANTHOCILLIN BIOSYNTHESIS CLUSTER TRANSCRIPTION FACTOR XANC-RELATED"/>
    <property type="match status" value="1"/>
</dbReference>
<feature type="compositionally biased region" description="Low complexity" evidence="1">
    <location>
        <begin position="148"/>
        <end position="166"/>
    </location>
</feature>
<gene>
    <name evidence="3" type="ORF">GQ26_0013880</name>
</gene>
<dbReference type="SUPFAM" id="SSF57959">
    <property type="entry name" value="Leucine zipper domain"/>
    <property type="match status" value="1"/>
</dbReference>
<keyword evidence="3" id="KW-0240">DNA-directed RNA polymerase</keyword>
<dbReference type="InterPro" id="IPR052635">
    <property type="entry name" value="Sec_Metab_Biosynth_Reg"/>
</dbReference>
<organism evidence="3">
    <name type="scientific">Talaromyces marneffei PM1</name>
    <dbReference type="NCBI Taxonomy" id="1077442"/>
    <lineage>
        <taxon>Eukaryota</taxon>
        <taxon>Fungi</taxon>
        <taxon>Dikarya</taxon>
        <taxon>Ascomycota</taxon>
        <taxon>Pezizomycotina</taxon>
        <taxon>Eurotiomycetes</taxon>
        <taxon>Eurotiomycetidae</taxon>
        <taxon>Eurotiales</taxon>
        <taxon>Trichocomaceae</taxon>
        <taxon>Talaromyces</taxon>
        <taxon>Talaromyces sect. Talaromyces</taxon>
    </lineage>
</organism>
<dbReference type="PROSITE" id="PS00036">
    <property type="entry name" value="BZIP_BASIC"/>
    <property type="match status" value="1"/>
</dbReference>
<dbReference type="EMBL" id="JPOX01000001">
    <property type="protein sequence ID" value="KFX53622.1"/>
    <property type="molecule type" value="Genomic_DNA"/>
</dbReference>
<dbReference type="GO" id="GO:0000428">
    <property type="term" value="C:DNA-directed RNA polymerase complex"/>
    <property type="evidence" value="ECO:0007669"/>
    <property type="project" value="UniProtKB-KW"/>
</dbReference>
<sequence>MLLASHPLQAVDLHTTTTMDRPGFQGYTYQSYSMTNTAAPSTELPAATSRYTTNHGTSSAFSVNANPNEDWTKISDLAERRRIQNRIAQRNYRKKLKRRLEDLERRAGSTSASPEPAQRETSHQPKPRAKKSQSPKIDSPATRKKKTSTSVSNPPSWNPSHSPLPLQQHEAYGNVSEARGANNSNIYTEQQLNSRQMASSSPPDSFFYQSYPSYPEVYGHHSSYPSPQPLHQNTFQTIPHSQYGEVASHHQMDHLIQSKQTNALSDNQPLNPLYLNYASIAGLDMPAPHQPQYGQQTQLTDTNRHRHLPMPTQTGTPRQHPPPGQSTNTFR</sequence>
<dbReference type="PANTHER" id="PTHR39607:SF1">
    <property type="entry name" value="B-ZIP TRANSCRIPTION FACTOR (EUROFUNG)"/>
    <property type="match status" value="1"/>
</dbReference>
<name>A0A093VM48_TALMA</name>
<keyword evidence="3" id="KW-0804">Transcription</keyword>
<evidence type="ECO:0000256" key="1">
    <source>
        <dbReference type="SAM" id="MobiDB-lite"/>
    </source>
</evidence>
<feature type="region of interest" description="Disordered" evidence="1">
    <location>
        <begin position="103"/>
        <end position="167"/>
    </location>
</feature>
<comment type="caution">
    <text evidence="3">The sequence shown here is derived from an EMBL/GenBank/DDBJ whole genome shotgun (WGS) entry which is preliminary data.</text>
</comment>
<reference evidence="3" key="1">
    <citation type="journal article" date="2014" name="PLoS Genet.">
        <title>Signature Gene Expression Reveals Novel Clues to the Molecular Mechanisms of Dimorphic Transition in Penicillium marneffei.</title>
        <authorList>
            <person name="Yang E."/>
            <person name="Wang G."/>
            <person name="Cai J."/>
            <person name="Woo P.C."/>
            <person name="Lau S.K."/>
            <person name="Yuen K.-Y."/>
            <person name="Chow W.-N."/>
            <person name="Lin X."/>
        </authorList>
    </citation>
    <scope>NUCLEOTIDE SEQUENCE [LARGE SCALE GENOMIC DNA]</scope>
    <source>
        <strain evidence="3">PM1</strain>
    </source>
</reference>
<proteinExistence type="predicted"/>
<dbReference type="CDD" id="cd14688">
    <property type="entry name" value="bZIP_YAP"/>
    <property type="match status" value="1"/>
</dbReference>
<evidence type="ECO:0000313" key="3">
    <source>
        <dbReference type="EMBL" id="KFX53622.1"/>
    </source>
</evidence>
<dbReference type="GO" id="GO:0003700">
    <property type="term" value="F:DNA-binding transcription factor activity"/>
    <property type="evidence" value="ECO:0007669"/>
    <property type="project" value="InterPro"/>
</dbReference>
<dbReference type="InterPro" id="IPR046347">
    <property type="entry name" value="bZIP_sf"/>
</dbReference>